<evidence type="ECO:0000313" key="4">
    <source>
        <dbReference type="Proteomes" id="UP000320762"/>
    </source>
</evidence>
<feature type="transmembrane region" description="Helical" evidence="2">
    <location>
        <begin position="51"/>
        <end position="72"/>
    </location>
</feature>
<feature type="compositionally biased region" description="Basic and acidic residues" evidence="1">
    <location>
        <begin position="248"/>
        <end position="261"/>
    </location>
</feature>
<evidence type="ECO:0000256" key="2">
    <source>
        <dbReference type="SAM" id="Phobius"/>
    </source>
</evidence>
<feature type="compositionally biased region" description="Low complexity" evidence="1">
    <location>
        <begin position="446"/>
        <end position="455"/>
    </location>
</feature>
<feature type="compositionally biased region" description="Pro residues" evidence="1">
    <location>
        <begin position="456"/>
        <end position="467"/>
    </location>
</feature>
<dbReference type="OrthoDB" id="10417281at2759"/>
<feature type="compositionally biased region" description="Basic and acidic residues" evidence="1">
    <location>
        <begin position="537"/>
        <end position="555"/>
    </location>
</feature>
<name>A0A550C971_9AGAR</name>
<dbReference type="EMBL" id="VDMD01000017">
    <property type="protein sequence ID" value="TRM61344.1"/>
    <property type="molecule type" value="Genomic_DNA"/>
</dbReference>
<proteinExistence type="predicted"/>
<feature type="compositionally biased region" description="Basic residues" evidence="1">
    <location>
        <begin position="653"/>
        <end position="664"/>
    </location>
</feature>
<protein>
    <submittedName>
        <fullName evidence="3">Uncharacterized protein</fullName>
    </submittedName>
</protein>
<keyword evidence="2" id="KW-0472">Membrane</keyword>
<keyword evidence="2" id="KW-1133">Transmembrane helix</keyword>
<feature type="compositionally biased region" description="Basic and acidic residues" evidence="1">
    <location>
        <begin position="599"/>
        <end position="611"/>
    </location>
</feature>
<evidence type="ECO:0000313" key="3">
    <source>
        <dbReference type="EMBL" id="TRM61344.1"/>
    </source>
</evidence>
<accession>A0A550C971</accession>
<comment type="caution">
    <text evidence="3">The sequence shown here is derived from an EMBL/GenBank/DDBJ whole genome shotgun (WGS) entry which is preliminary data.</text>
</comment>
<feature type="compositionally biased region" description="Low complexity" evidence="1">
    <location>
        <begin position="516"/>
        <end position="529"/>
    </location>
</feature>
<keyword evidence="4" id="KW-1185">Reference proteome</keyword>
<evidence type="ECO:0000256" key="1">
    <source>
        <dbReference type="SAM" id="MobiDB-lite"/>
    </source>
</evidence>
<dbReference type="AlphaFoldDB" id="A0A550C971"/>
<sequence length="664" mass="71903">MATSGKGNSTPAGGRPDSDATPAPAHKNPLLHETPRIQTPKNRSPKMRAKVIAIIGQAVCLFTGMLAAVYTLHCIHFVPRSLHRTHPIIYECFRQSIGILNEEDKKVLNLDCSGNGDVAHMGVHIVYDGPGVKKNIGQGDLALVPVDIEKDLVHIERHKGQDYRQLFPEKARTFYVYGLSNVKHVIPRYAYRARTYDSLTSKPRSVQEVRDEDCAGAEAPEPTSNDPAAADSVKATDPSAEESAAYEIPERYTEDDVKDLPEPDSTDEDPISHVLRPGRNEDLAVVSHGNPVFILFDYALKMRYRCDDEQLVKAIPEADVRYFEGRLWPALRHWFVPPGESKHTTTEVTTVEDAITAYSQSTTTVAGVKTDAPGKAAPMAPAPPPRAQTNVEPTPASPLEPRSSPTPADAPTHSSTPFTFRAPGGLRGNFNIRAHRRSPLTDAGDTSATPTQESSSPPPPEITPEPLPHADGFPSPSGDPTWPPKPSRHASTFDPKKAIAQRSGRLMPTPQPPGHASPTAPAASLAALHQDSNIPPDDPHEPPEPESRQSMRDVDEINMPALDPPDAKATLSGLADTAAGSSQASYAPPPKRELRKRVRNGDLKGKGKQKAETPPPTSDSDALDSPEPERPAKKKRGAGVRKDSDEYVPPGKRAAKGGRGTRRR</sequence>
<feature type="region of interest" description="Disordered" evidence="1">
    <location>
        <begin position="202"/>
        <end position="271"/>
    </location>
</feature>
<organism evidence="3 4">
    <name type="scientific">Schizophyllum amplum</name>
    <dbReference type="NCBI Taxonomy" id="97359"/>
    <lineage>
        <taxon>Eukaryota</taxon>
        <taxon>Fungi</taxon>
        <taxon>Dikarya</taxon>
        <taxon>Basidiomycota</taxon>
        <taxon>Agaricomycotina</taxon>
        <taxon>Agaricomycetes</taxon>
        <taxon>Agaricomycetidae</taxon>
        <taxon>Agaricales</taxon>
        <taxon>Schizophyllaceae</taxon>
        <taxon>Schizophyllum</taxon>
    </lineage>
</organism>
<dbReference type="Proteomes" id="UP000320762">
    <property type="component" value="Unassembled WGS sequence"/>
</dbReference>
<feature type="region of interest" description="Disordered" evidence="1">
    <location>
        <begin position="1"/>
        <end position="44"/>
    </location>
</feature>
<keyword evidence="2" id="KW-0812">Transmembrane</keyword>
<reference evidence="3 4" key="1">
    <citation type="journal article" date="2019" name="New Phytol.">
        <title>Comparative genomics reveals unique wood-decay strategies and fruiting body development in the Schizophyllaceae.</title>
        <authorList>
            <person name="Almasi E."/>
            <person name="Sahu N."/>
            <person name="Krizsan K."/>
            <person name="Balint B."/>
            <person name="Kovacs G.M."/>
            <person name="Kiss B."/>
            <person name="Cseklye J."/>
            <person name="Drula E."/>
            <person name="Henrissat B."/>
            <person name="Nagy I."/>
            <person name="Chovatia M."/>
            <person name="Adam C."/>
            <person name="LaButti K."/>
            <person name="Lipzen A."/>
            <person name="Riley R."/>
            <person name="Grigoriev I.V."/>
            <person name="Nagy L.G."/>
        </authorList>
    </citation>
    <scope>NUCLEOTIDE SEQUENCE [LARGE SCALE GENOMIC DNA]</scope>
    <source>
        <strain evidence="3 4">NL-1724</strain>
    </source>
</reference>
<feature type="compositionally biased region" description="Polar residues" evidence="1">
    <location>
        <begin position="1"/>
        <end position="11"/>
    </location>
</feature>
<gene>
    <name evidence="3" type="ORF">BD626DRAFT_570989</name>
</gene>
<feature type="region of interest" description="Disordered" evidence="1">
    <location>
        <begin position="363"/>
        <end position="664"/>
    </location>
</feature>